<name>C5R9G1_WEIPA</name>
<organism evidence="1 2">
    <name type="scientific">Weissella paramesenteroides ATCC 33313</name>
    <dbReference type="NCBI Taxonomy" id="585506"/>
    <lineage>
        <taxon>Bacteria</taxon>
        <taxon>Bacillati</taxon>
        <taxon>Bacillota</taxon>
        <taxon>Bacilli</taxon>
        <taxon>Lactobacillales</taxon>
        <taxon>Lactobacillaceae</taxon>
        <taxon>Weissella</taxon>
    </lineage>
</organism>
<dbReference type="eggNOG" id="ENOG5033CM8">
    <property type="taxonomic scope" value="Bacteria"/>
</dbReference>
<sequence length="132" mass="15164">MLMDKADDIDETTLKQATNFFKYDYHDRGMVKWQGYYLSDHTEHVNKVAHQITDANNRIRQPEMTSEAIAQILFEAYTHNDTVTAQLNTQSDTGIIPPMITGPVIGYTDESIIIGKQLIPQNNLWWVSKNSF</sequence>
<gene>
    <name evidence="1" type="ORF">HMPREF0877_0606</name>
</gene>
<comment type="caution">
    <text evidence="1">The sequence shown here is derived from an EMBL/GenBank/DDBJ whole genome shotgun (WGS) entry which is preliminary data.</text>
</comment>
<protein>
    <recommendedName>
        <fullName evidence="3">DNA-directed RNA polymerase beta subunit</fullName>
    </recommendedName>
</protein>
<dbReference type="Proteomes" id="UP000004528">
    <property type="component" value="Unassembled WGS sequence"/>
</dbReference>
<dbReference type="EMBL" id="ACKU01000008">
    <property type="protein sequence ID" value="EER75061.1"/>
    <property type="molecule type" value="Genomic_DNA"/>
</dbReference>
<accession>C5R9G1</accession>
<evidence type="ECO:0000313" key="1">
    <source>
        <dbReference type="EMBL" id="EER75061.1"/>
    </source>
</evidence>
<keyword evidence="2" id="KW-1185">Reference proteome</keyword>
<reference evidence="1 2" key="1">
    <citation type="submission" date="2009-04" db="EMBL/GenBank/DDBJ databases">
        <authorList>
            <person name="Qin X."/>
            <person name="Bachman B."/>
            <person name="Battles P."/>
            <person name="Bell A."/>
            <person name="Bess C."/>
            <person name="Bickham C."/>
            <person name="Chaboub L."/>
            <person name="Chen D."/>
            <person name="Coyle M."/>
            <person name="Deiros D.R."/>
            <person name="Dinh H."/>
            <person name="Forbes L."/>
            <person name="Fowler G."/>
            <person name="Francisco L."/>
            <person name="Fu Q."/>
            <person name="Gubbala S."/>
            <person name="Hale W."/>
            <person name="Han Y."/>
            <person name="Hemphill L."/>
            <person name="Highlander S.K."/>
            <person name="Hirani K."/>
            <person name="Hogues M."/>
            <person name="Jackson L."/>
            <person name="Jakkamsetti A."/>
            <person name="Javaid M."/>
            <person name="Jiang H."/>
            <person name="Korchina V."/>
            <person name="Kovar C."/>
            <person name="Lara F."/>
            <person name="Lee S."/>
            <person name="Mata R."/>
            <person name="Mathew T."/>
            <person name="Moen C."/>
            <person name="Morales K."/>
            <person name="Munidasa M."/>
            <person name="Nazareth L."/>
            <person name="Ngo R."/>
            <person name="Nguyen L."/>
            <person name="Okwuonu G."/>
            <person name="Ongeri F."/>
            <person name="Patil S."/>
            <person name="Petrosino J."/>
            <person name="Pham C."/>
            <person name="Pham P."/>
            <person name="Pu L.-L."/>
            <person name="Puazo M."/>
            <person name="Raj R."/>
            <person name="Reid J."/>
            <person name="Rouhana J."/>
            <person name="Saada N."/>
            <person name="Shang Y."/>
            <person name="Simmons D."/>
            <person name="Thornton R."/>
            <person name="Warren J."/>
            <person name="Weissenberger G."/>
            <person name="Zhang J."/>
            <person name="Zhang L."/>
            <person name="Zhou C."/>
            <person name="Zhu D."/>
            <person name="Muzny D."/>
            <person name="Worley K."/>
            <person name="Gibbs R."/>
        </authorList>
    </citation>
    <scope>NUCLEOTIDE SEQUENCE [LARGE SCALE GENOMIC DNA]</scope>
    <source>
        <strain evidence="1 2">ATCC 33313</strain>
    </source>
</reference>
<dbReference type="STRING" id="585506.HMPREF0877_0606"/>
<evidence type="ECO:0000313" key="2">
    <source>
        <dbReference type="Proteomes" id="UP000004528"/>
    </source>
</evidence>
<dbReference type="AlphaFoldDB" id="C5R9G1"/>
<dbReference type="HOGENOM" id="CLU_132560_1_2_9"/>
<proteinExistence type="predicted"/>
<evidence type="ECO:0008006" key="3">
    <source>
        <dbReference type="Google" id="ProtNLM"/>
    </source>
</evidence>